<accession>M7PMR1</accession>
<dbReference type="OMA" id="SMNECIR"/>
<name>M7PMR1_PNEMU</name>
<dbReference type="PANTHER" id="PTHR22977">
    <property type="entry name" value="COX ASSEMBLY MITOCHONDRIAL PROTEIN"/>
    <property type="match status" value="1"/>
</dbReference>
<evidence type="ECO:0000313" key="4">
    <source>
        <dbReference type="EMBL" id="EMR11749.1"/>
    </source>
</evidence>
<evidence type="ECO:0000313" key="5">
    <source>
        <dbReference type="Proteomes" id="UP000011958"/>
    </source>
</evidence>
<dbReference type="EMBL" id="AFWA02000005">
    <property type="protein sequence ID" value="EMR11749.1"/>
    <property type="molecule type" value="Genomic_DNA"/>
</dbReference>
<dbReference type="STRING" id="1069680.M7PMR1"/>
<keyword evidence="3" id="KW-0496">Mitochondrion</keyword>
<sequence>MSRLWSFHDEEEIRKIFMKNLNIACYDVIKKFAECASGKTFSTLWKCHSEKQSMNECIRLNALPENYDRARDIYMERIQMNRILKEKKQNSEIYQEREEKIYSK</sequence>
<keyword evidence="3" id="KW-0472">Membrane</keyword>
<gene>
    <name evidence="4" type="ORF">PNEG_00182</name>
</gene>
<protein>
    <recommendedName>
        <fullName evidence="3">COX assembly mitochondrial protein</fullName>
    </recommendedName>
</protein>
<dbReference type="Proteomes" id="UP000011958">
    <property type="component" value="Unassembled WGS sequence"/>
</dbReference>
<dbReference type="Pfam" id="PF08583">
    <property type="entry name" value="Cmc1"/>
    <property type="match status" value="1"/>
</dbReference>
<dbReference type="HOGENOM" id="CLU_2251201_0_0_1"/>
<evidence type="ECO:0000256" key="1">
    <source>
        <dbReference type="ARBA" id="ARBA00007347"/>
    </source>
</evidence>
<dbReference type="GO" id="GO:0005743">
    <property type="term" value="C:mitochondrial inner membrane"/>
    <property type="evidence" value="ECO:0007669"/>
    <property type="project" value="UniProtKB-SubCell"/>
</dbReference>
<dbReference type="AlphaFoldDB" id="M7PMR1"/>
<reference evidence="5" key="1">
    <citation type="journal article" date="2016" name="Nat. Commun.">
        <title>Genome analysis of three Pneumocystis species reveals adaptation mechanisms to life exclusively in mammalian hosts.</title>
        <authorList>
            <person name="Ma L."/>
            <person name="Chen Z."/>
            <person name="Huang D.W."/>
            <person name="Kutty G."/>
            <person name="Ishihara M."/>
            <person name="Wang H."/>
            <person name="Abouelleil A."/>
            <person name="Bishop L."/>
            <person name="Davey E."/>
            <person name="Deng R."/>
            <person name="Deng X."/>
            <person name="Fan L."/>
            <person name="Fantoni G."/>
            <person name="Fitzgerald M."/>
            <person name="Gogineni E."/>
            <person name="Goldberg J.M."/>
            <person name="Handley G."/>
            <person name="Hu X."/>
            <person name="Huber C."/>
            <person name="Jiao X."/>
            <person name="Jones K."/>
            <person name="Levin J.Z."/>
            <person name="Liu Y."/>
            <person name="Macdonald P."/>
            <person name="Melnikov A."/>
            <person name="Raley C."/>
            <person name="Sassi M."/>
            <person name="Sherman B.T."/>
            <person name="Song X."/>
            <person name="Sykes S."/>
            <person name="Tran B."/>
            <person name="Walsh L."/>
            <person name="Xia Y."/>
            <person name="Yang J."/>
            <person name="Young S."/>
            <person name="Zeng Q."/>
            <person name="Zheng X."/>
            <person name="Stephens R."/>
            <person name="Nusbaum C."/>
            <person name="Birren B.W."/>
            <person name="Azadi P."/>
            <person name="Lempicki R.A."/>
            <person name="Cuomo C.A."/>
            <person name="Kovacs J.A."/>
        </authorList>
    </citation>
    <scope>NUCLEOTIDE SEQUENCE [LARGE SCALE GENOMIC DNA]</scope>
    <source>
        <strain evidence="5">B123</strain>
    </source>
</reference>
<dbReference type="eggNOG" id="ENOG502SDUV">
    <property type="taxonomic scope" value="Eukaryota"/>
</dbReference>
<evidence type="ECO:0000256" key="2">
    <source>
        <dbReference type="ARBA" id="ARBA00023157"/>
    </source>
</evidence>
<evidence type="ECO:0000256" key="3">
    <source>
        <dbReference type="RuleBase" id="RU364104"/>
    </source>
</evidence>
<comment type="caution">
    <text evidence="4">The sequence shown here is derived from an EMBL/GenBank/DDBJ whole genome shotgun (WGS) entry which is preliminary data.</text>
</comment>
<keyword evidence="3" id="KW-0143">Chaperone</keyword>
<keyword evidence="5" id="KW-1185">Reference proteome</keyword>
<comment type="subcellular location">
    <subcellularLocation>
        <location evidence="3">Mitochondrion inner membrane</location>
    </subcellularLocation>
</comment>
<dbReference type="PANTHER" id="PTHR22977:SF5">
    <property type="entry name" value="COX ASSEMBLY MITOCHONDRIAL PROTEIN HOMOLOG"/>
    <property type="match status" value="1"/>
</dbReference>
<proteinExistence type="inferred from homology"/>
<dbReference type="RefSeq" id="XP_007872044.1">
    <property type="nucleotide sequence ID" value="XM_007873853.1"/>
</dbReference>
<comment type="similarity">
    <text evidence="1 3">Belongs to the CMC family.</text>
</comment>
<comment type="function">
    <text evidence="3">Required for mitochondrial cytochrome c oxidase (COX) assembly and respiration.</text>
</comment>
<keyword evidence="3" id="KW-0999">Mitochondrion inner membrane</keyword>
<dbReference type="InterPro" id="IPR013892">
    <property type="entry name" value="Cyt_c_biogenesis_Cmc1-like"/>
</dbReference>
<dbReference type="OrthoDB" id="6224010at2759"/>
<dbReference type="VEuPathDB" id="FungiDB:PNEG_00182"/>
<dbReference type="GeneID" id="19893880"/>
<organism evidence="4 5">
    <name type="scientific">Pneumocystis murina (strain B123)</name>
    <name type="common">Mouse pneumocystis pneumonia agent</name>
    <name type="synonym">Pneumocystis carinii f. sp. muris</name>
    <dbReference type="NCBI Taxonomy" id="1069680"/>
    <lineage>
        <taxon>Eukaryota</taxon>
        <taxon>Fungi</taxon>
        <taxon>Dikarya</taxon>
        <taxon>Ascomycota</taxon>
        <taxon>Taphrinomycotina</taxon>
        <taxon>Pneumocystomycetes</taxon>
        <taxon>Pneumocystaceae</taxon>
        <taxon>Pneumocystis</taxon>
    </lineage>
</organism>
<keyword evidence="2" id="KW-1015">Disulfide bond</keyword>